<comment type="caution">
    <text evidence="2">The sequence shown here is derived from an EMBL/GenBank/DDBJ whole genome shotgun (WGS) entry which is preliminary data.</text>
</comment>
<dbReference type="Proteomes" id="UP000287651">
    <property type="component" value="Unassembled WGS sequence"/>
</dbReference>
<feature type="compositionally biased region" description="Basic residues" evidence="1">
    <location>
        <begin position="1"/>
        <end position="11"/>
    </location>
</feature>
<dbReference type="AlphaFoldDB" id="A0A426X1P7"/>
<organism evidence="2 3">
    <name type="scientific">Ensete ventricosum</name>
    <name type="common">Abyssinian banana</name>
    <name type="synonym">Musa ensete</name>
    <dbReference type="NCBI Taxonomy" id="4639"/>
    <lineage>
        <taxon>Eukaryota</taxon>
        <taxon>Viridiplantae</taxon>
        <taxon>Streptophyta</taxon>
        <taxon>Embryophyta</taxon>
        <taxon>Tracheophyta</taxon>
        <taxon>Spermatophyta</taxon>
        <taxon>Magnoliopsida</taxon>
        <taxon>Liliopsida</taxon>
        <taxon>Zingiberales</taxon>
        <taxon>Musaceae</taxon>
        <taxon>Ensete</taxon>
    </lineage>
</organism>
<reference evidence="2 3" key="1">
    <citation type="journal article" date="2014" name="Agronomy (Basel)">
        <title>A Draft Genome Sequence for Ensete ventricosum, the Drought-Tolerant Tree Against Hunger.</title>
        <authorList>
            <person name="Harrison J."/>
            <person name="Moore K.A."/>
            <person name="Paszkiewicz K."/>
            <person name="Jones T."/>
            <person name="Grant M."/>
            <person name="Ambacheew D."/>
            <person name="Muzemil S."/>
            <person name="Studholme D.J."/>
        </authorList>
    </citation>
    <scope>NUCLEOTIDE SEQUENCE [LARGE SCALE GENOMIC DNA]</scope>
</reference>
<feature type="region of interest" description="Disordered" evidence="1">
    <location>
        <begin position="1"/>
        <end position="21"/>
    </location>
</feature>
<sequence>MVAIKCKRRRRVAEGGSNDGGVSVGTDQRWLRLLQPKVSGHWARKQRLALLRSRVGDGARQWEVASTRLERVMATWLQQQQQ</sequence>
<gene>
    <name evidence="2" type="ORF">B296_00054547</name>
</gene>
<protein>
    <submittedName>
        <fullName evidence="2">Uncharacterized protein</fullName>
    </submittedName>
</protein>
<proteinExistence type="predicted"/>
<evidence type="ECO:0000313" key="3">
    <source>
        <dbReference type="Proteomes" id="UP000287651"/>
    </source>
</evidence>
<evidence type="ECO:0000313" key="2">
    <source>
        <dbReference type="EMBL" id="RRT33397.1"/>
    </source>
</evidence>
<name>A0A426X1P7_ENSVE</name>
<evidence type="ECO:0000256" key="1">
    <source>
        <dbReference type="SAM" id="MobiDB-lite"/>
    </source>
</evidence>
<accession>A0A426X1P7</accession>
<dbReference type="EMBL" id="AMZH03029164">
    <property type="protein sequence ID" value="RRT33397.1"/>
    <property type="molecule type" value="Genomic_DNA"/>
</dbReference>